<organism evidence="1 2">
    <name type="scientific">Mycobacterium indicus pranii (strain DSM 45239 / MTCC 9506)</name>
    <dbReference type="NCBI Taxonomy" id="1232724"/>
    <lineage>
        <taxon>Bacteria</taxon>
        <taxon>Bacillati</taxon>
        <taxon>Actinomycetota</taxon>
        <taxon>Actinomycetes</taxon>
        <taxon>Mycobacteriales</taxon>
        <taxon>Mycobacteriaceae</taxon>
        <taxon>Mycobacterium</taxon>
        <taxon>Mycobacterium avium complex (MAC)</taxon>
    </lineage>
</organism>
<reference evidence="1 2" key="1">
    <citation type="journal article" date="2007" name="PLoS ONE">
        <title>Molecular analysis of a leprosy immunotherapeutic bacillus provides insights into Mycobacterium evolution.</title>
        <authorList>
            <person name="Ahmed N."/>
            <person name="Saini V."/>
            <person name="Raghuvanshi S."/>
            <person name="Khurana J.P."/>
            <person name="Tyagi A.K."/>
            <person name="Tyagi A.K."/>
            <person name="Hasnain S.E."/>
        </authorList>
    </citation>
    <scope>NUCLEOTIDE SEQUENCE [LARGE SCALE GENOMIC DNA]</scope>
    <source>
        <strain evidence="1">MTCC 9506</strain>
    </source>
</reference>
<dbReference type="PATRIC" id="fig|1232724.3.peg.224"/>
<name>J9WA79_MYCIP</name>
<reference evidence="1 2" key="2">
    <citation type="journal article" date="2012" name="Nucleic Acids Res.">
        <title>Massive gene acquisitions in Mycobacterium indicus pranii provide a perspective on mycobacterial evolution.</title>
        <authorList>
            <person name="Saini V."/>
            <person name="Raghuvanshi S."/>
            <person name="Khurana J.P."/>
            <person name="Ahmed N."/>
            <person name="Hasnain S.E."/>
            <person name="Tyagi A.K."/>
            <person name="Tyagi A.K."/>
        </authorList>
    </citation>
    <scope>NUCLEOTIDE SEQUENCE [LARGE SCALE GENOMIC DNA]</scope>
    <source>
        <strain evidence="2">DSM 45239 / MTCC 9506</strain>
    </source>
</reference>
<evidence type="ECO:0000313" key="1">
    <source>
        <dbReference type="EMBL" id="AFS12201.1"/>
    </source>
</evidence>
<gene>
    <name evidence="1" type="ORF">MIP_00299</name>
</gene>
<proteinExistence type="predicted"/>
<accession>J9WA79</accession>
<dbReference type="EMBL" id="CP002275">
    <property type="protein sequence ID" value="AFS12201.1"/>
    <property type="molecule type" value="Genomic_DNA"/>
</dbReference>
<dbReference type="AlphaFoldDB" id="J9WA79"/>
<protein>
    <submittedName>
        <fullName evidence="1">Uncharacterized protein</fullName>
    </submittedName>
</protein>
<dbReference type="Proteomes" id="UP000007329">
    <property type="component" value="Chromosome"/>
</dbReference>
<dbReference type="KEGG" id="mid:MIP_00299"/>
<dbReference type="HOGENOM" id="CLU_3346150_0_0_11"/>
<evidence type="ECO:0000313" key="2">
    <source>
        <dbReference type="Proteomes" id="UP000007329"/>
    </source>
</evidence>
<sequence length="37" mass="4032">MERIMIHDAGRTVLVVTEICRYQAISPAPVAESCTVA</sequence>